<comment type="caution">
    <text evidence="4">The sequence shown here is derived from an EMBL/GenBank/DDBJ whole genome shotgun (WGS) entry which is preliminary data.</text>
</comment>
<keyword evidence="5" id="KW-1185">Reference proteome</keyword>
<proteinExistence type="predicted"/>
<accession>A0ABS0WMN7</accession>
<keyword evidence="1 2" id="KW-0732">Signal</keyword>
<evidence type="ECO:0000313" key="4">
    <source>
        <dbReference type="EMBL" id="MBJ2173214.1"/>
    </source>
</evidence>
<name>A0ABS0WMN7_9FLAO</name>
<sequence>MKTIFTLVLLATINMATAQTIDKQVVSSGGETISNANHTLTFTIGEPIIGKVENGAIINQGFLAGAASGSTLAVDEQLLSTAIKVYPNPVADNLNIDLNDVSGETKILIYNSLGQFIKTEKLTATNNSINVDQLQSGLYLVNLHFTDYKTIKTFKIIKK</sequence>
<feature type="chain" id="PRO_5046580342" evidence="2">
    <location>
        <begin position="19"/>
        <end position="159"/>
    </location>
</feature>
<evidence type="ECO:0000256" key="1">
    <source>
        <dbReference type="ARBA" id="ARBA00022729"/>
    </source>
</evidence>
<evidence type="ECO:0000256" key="2">
    <source>
        <dbReference type="SAM" id="SignalP"/>
    </source>
</evidence>
<dbReference type="Pfam" id="PF18962">
    <property type="entry name" value="Por_Secre_tail"/>
    <property type="match status" value="1"/>
</dbReference>
<dbReference type="NCBIfam" id="TIGR04183">
    <property type="entry name" value="Por_Secre_tail"/>
    <property type="match status" value="1"/>
</dbReference>
<dbReference type="Proteomes" id="UP000623301">
    <property type="component" value="Unassembled WGS sequence"/>
</dbReference>
<feature type="domain" description="Secretion system C-terminal sorting" evidence="3">
    <location>
        <begin position="85"/>
        <end position="156"/>
    </location>
</feature>
<evidence type="ECO:0000259" key="3">
    <source>
        <dbReference type="Pfam" id="PF18962"/>
    </source>
</evidence>
<dbReference type="EMBL" id="JAEHFJ010000001">
    <property type="protein sequence ID" value="MBJ2173214.1"/>
    <property type="molecule type" value="Genomic_DNA"/>
</dbReference>
<dbReference type="InterPro" id="IPR026444">
    <property type="entry name" value="Secre_tail"/>
</dbReference>
<evidence type="ECO:0000313" key="5">
    <source>
        <dbReference type="Proteomes" id="UP000623301"/>
    </source>
</evidence>
<reference evidence="4 5" key="1">
    <citation type="submission" date="2020-12" db="EMBL/GenBank/DDBJ databases">
        <title>Aureibaculum luteum sp. nov. and Aureibaculum flavum sp. nov., novel members of the family Flavobacteriaceae isolated from Antarctic intertidal sediments.</title>
        <authorList>
            <person name="He X."/>
            <person name="Zhang X."/>
        </authorList>
    </citation>
    <scope>NUCLEOTIDE SEQUENCE [LARGE SCALE GENOMIC DNA]</scope>
    <source>
        <strain evidence="4 5">A20</strain>
    </source>
</reference>
<organism evidence="4 5">
    <name type="scientific">Aureibaculum flavum</name>
    <dbReference type="NCBI Taxonomy" id="2795986"/>
    <lineage>
        <taxon>Bacteria</taxon>
        <taxon>Pseudomonadati</taxon>
        <taxon>Bacteroidota</taxon>
        <taxon>Flavobacteriia</taxon>
        <taxon>Flavobacteriales</taxon>
        <taxon>Flavobacteriaceae</taxon>
        <taxon>Aureibaculum</taxon>
    </lineage>
</organism>
<dbReference type="RefSeq" id="WP_198840001.1">
    <property type="nucleotide sequence ID" value="NZ_JAEHFJ010000001.1"/>
</dbReference>
<protein>
    <submittedName>
        <fullName evidence="4">T9SS type A sorting domain-containing protein</fullName>
    </submittedName>
</protein>
<gene>
    <name evidence="4" type="ORF">JBL43_03140</name>
</gene>
<feature type="signal peptide" evidence="2">
    <location>
        <begin position="1"/>
        <end position="18"/>
    </location>
</feature>